<organism evidence="1">
    <name type="scientific">candidate division WWE3 bacterium</name>
    <dbReference type="NCBI Taxonomy" id="2053526"/>
    <lineage>
        <taxon>Bacteria</taxon>
        <taxon>Katanobacteria</taxon>
    </lineage>
</organism>
<dbReference type="Proteomes" id="UP000885744">
    <property type="component" value="Unassembled WGS sequence"/>
</dbReference>
<evidence type="ECO:0008006" key="2">
    <source>
        <dbReference type="Google" id="ProtNLM"/>
    </source>
</evidence>
<reference evidence="1" key="1">
    <citation type="journal article" date="2020" name="mSystems">
        <title>Genome- and Community-Level Interaction Insights into Carbon Utilization and Element Cycling Functions of Hydrothermarchaeota in Hydrothermal Sediment.</title>
        <authorList>
            <person name="Zhou Z."/>
            <person name="Liu Y."/>
            <person name="Xu W."/>
            <person name="Pan J."/>
            <person name="Luo Z.H."/>
            <person name="Li M."/>
        </authorList>
    </citation>
    <scope>NUCLEOTIDE SEQUENCE [LARGE SCALE GENOMIC DNA]</scope>
    <source>
        <strain evidence="1">HyVt-365</strain>
    </source>
</reference>
<sequence>MDWIAMVVTLASSYLLSKKLKWGWVLSVIASVLWMVYGIWTIHSIPVVILNVVLFTIAIRGFRTW</sequence>
<dbReference type="EMBL" id="DRHH01000046">
    <property type="protein sequence ID" value="HEB14002.1"/>
    <property type="molecule type" value="Genomic_DNA"/>
</dbReference>
<gene>
    <name evidence="1" type="ORF">ENI09_01145</name>
</gene>
<protein>
    <recommendedName>
        <fullName evidence="2">PnuC protein</fullName>
    </recommendedName>
</protein>
<accession>A0A7C1T7M1</accession>
<comment type="caution">
    <text evidence="1">The sequence shown here is derived from an EMBL/GenBank/DDBJ whole genome shotgun (WGS) entry which is preliminary data.</text>
</comment>
<evidence type="ECO:0000313" key="1">
    <source>
        <dbReference type="EMBL" id="HEB14002.1"/>
    </source>
</evidence>
<name>A0A7C1T7M1_UNCKA</name>
<proteinExistence type="predicted"/>
<dbReference type="AlphaFoldDB" id="A0A7C1T7M1"/>